<reference evidence="2 3" key="1">
    <citation type="submission" date="2019-02" db="EMBL/GenBank/DDBJ databases">
        <title>Deep-cultivation of Planctomycetes and their phenomic and genomic characterization uncovers novel biology.</title>
        <authorList>
            <person name="Wiegand S."/>
            <person name="Jogler M."/>
            <person name="Boedeker C."/>
            <person name="Pinto D."/>
            <person name="Vollmers J."/>
            <person name="Rivas-Marin E."/>
            <person name="Kohn T."/>
            <person name="Peeters S.H."/>
            <person name="Heuer A."/>
            <person name="Rast P."/>
            <person name="Oberbeckmann S."/>
            <person name="Bunk B."/>
            <person name="Jeske O."/>
            <person name="Meyerdierks A."/>
            <person name="Storesund J.E."/>
            <person name="Kallscheuer N."/>
            <person name="Luecker S."/>
            <person name="Lage O.M."/>
            <person name="Pohl T."/>
            <person name="Merkel B.J."/>
            <person name="Hornburger P."/>
            <person name="Mueller R.-W."/>
            <person name="Bruemmer F."/>
            <person name="Labrenz M."/>
            <person name="Spormann A.M."/>
            <person name="Op den Camp H."/>
            <person name="Overmann J."/>
            <person name="Amann R."/>
            <person name="Jetten M.S.M."/>
            <person name="Mascher T."/>
            <person name="Medema M.H."/>
            <person name="Devos D.P."/>
            <person name="Kaster A.-K."/>
            <person name="Ovreas L."/>
            <person name="Rohde M."/>
            <person name="Galperin M.Y."/>
            <person name="Jogler C."/>
        </authorList>
    </citation>
    <scope>NUCLEOTIDE SEQUENCE [LARGE SCALE GENOMIC DNA]</scope>
    <source>
        <strain evidence="2 3">ETA_A1</strain>
    </source>
</reference>
<keyword evidence="3" id="KW-1185">Reference proteome</keyword>
<dbReference type="KEGG" id="uli:ETAA1_01680"/>
<name>A0A517XL98_9BACT</name>
<organism evidence="2 3">
    <name type="scientific">Urbifossiella limnaea</name>
    <dbReference type="NCBI Taxonomy" id="2528023"/>
    <lineage>
        <taxon>Bacteria</taxon>
        <taxon>Pseudomonadati</taxon>
        <taxon>Planctomycetota</taxon>
        <taxon>Planctomycetia</taxon>
        <taxon>Gemmatales</taxon>
        <taxon>Gemmataceae</taxon>
        <taxon>Urbifossiella</taxon>
    </lineage>
</organism>
<gene>
    <name evidence="2" type="ORF">ETAA1_01680</name>
</gene>
<protein>
    <submittedName>
        <fullName evidence="2">Uncharacterized protein</fullName>
    </submittedName>
</protein>
<dbReference type="AlphaFoldDB" id="A0A517XL98"/>
<keyword evidence="1" id="KW-0812">Transmembrane</keyword>
<proteinExistence type="predicted"/>
<keyword evidence="1" id="KW-1133">Transmembrane helix</keyword>
<sequence>MDQRRPVLGLILMVVGFGAATFGVSLAGRGIVFIGCGGVCAGVALGTYGFWVALYNPNPPGPPEWEEDW</sequence>
<feature type="transmembrane region" description="Helical" evidence="1">
    <location>
        <begin position="6"/>
        <end position="24"/>
    </location>
</feature>
<feature type="transmembrane region" description="Helical" evidence="1">
    <location>
        <begin position="31"/>
        <end position="54"/>
    </location>
</feature>
<dbReference type="EMBL" id="CP036273">
    <property type="protein sequence ID" value="QDU18283.1"/>
    <property type="molecule type" value="Genomic_DNA"/>
</dbReference>
<keyword evidence="1" id="KW-0472">Membrane</keyword>
<evidence type="ECO:0000256" key="1">
    <source>
        <dbReference type="SAM" id="Phobius"/>
    </source>
</evidence>
<accession>A0A517XL98</accession>
<evidence type="ECO:0000313" key="2">
    <source>
        <dbReference type="EMBL" id="QDU18283.1"/>
    </source>
</evidence>
<evidence type="ECO:0000313" key="3">
    <source>
        <dbReference type="Proteomes" id="UP000319576"/>
    </source>
</evidence>
<dbReference type="Proteomes" id="UP000319576">
    <property type="component" value="Chromosome"/>
</dbReference>